<dbReference type="Proteomes" id="UP001151582">
    <property type="component" value="Unassembled WGS sequence"/>
</dbReference>
<protein>
    <recommendedName>
        <fullName evidence="2">Glycosyl transferase family 25 domain-containing protein</fullName>
    </recommendedName>
</protein>
<sequence>MGAEQEDLYLECEKNPLVEPSTCDNSQPKTDVPRKRLRCLLKCLLHGLIVISIVLQLIGLWIWYTQYHVKSRPTSTESTNVLPINASGIHRATANSGQGSALDLPASLAPEREGVDHVYVVNLESRTDRKDMMSILMHYTELDVEFFPGTTPDTLGFVPGEDERPKSLTKGQLACWRSHMNVYRDIVSKGYRHALILEDDVDLEIDTKSLVVDMIPRLPKDWDLFYAGHCGYVNPKDQVDNRKPSLLKFHRTGCTHGYVISLRGAARLLYLLHKPTNPIDLMIMALAEQKSVQAFTTNPQWITQVRRPNDPSSIPGSDVNPLWEGLHNSTRALARANLDII</sequence>
<evidence type="ECO:0000259" key="2">
    <source>
        <dbReference type="Pfam" id="PF01755"/>
    </source>
</evidence>
<dbReference type="InterPro" id="IPR002654">
    <property type="entry name" value="Glyco_trans_25"/>
</dbReference>
<keyword evidence="1" id="KW-0472">Membrane</keyword>
<comment type="caution">
    <text evidence="3">The sequence shown here is derived from an EMBL/GenBank/DDBJ whole genome shotgun (WGS) entry which is preliminary data.</text>
</comment>
<dbReference type="OrthoDB" id="47375at2759"/>
<evidence type="ECO:0000256" key="1">
    <source>
        <dbReference type="SAM" id="Phobius"/>
    </source>
</evidence>
<keyword evidence="1" id="KW-1133">Transmembrane helix</keyword>
<proteinExistence type="predicted"/>
<dbReference type="CDD" id="cd06532">
    <property type="entry name" value="Glyco_transf_25"/>
    <property type="match status" value="1"/>
</dbReference>
<evidence type="ECO:0000313" key="3">
    <source>
        <dbReference type="EMBL" id="KAJ1973434.1"/>
    </source>
</evidence>
<feature type="domain" description="Glycosyl transferase family 25" evidence="2">
    <location>
        <begin position="117"/>
        <end position="282"/>
    </location>
</feature>
<organism evidence="3 4">
    <name type="scientific">Dimargaris verticillata</name>
    <dbReference type="NCBI Taxonomy" id="2761393"/>
    <lineage>
        <taxon>Eukaryota</taxon>
        <taxon>Fungi</taxon>
        <taxon>Fungi incertae sedis</taxon>
        <taxon>Zoopagomycota</taxon>
        <taxon>Kickxellomycotina</taxon>
        <taxon>Dimargaritomycetes</taxon>
        <taxon>Dimargaritales</taxon>
        <taxon>Dimargaritaceae</taxon>
        <taxon>Dimargaris</taxon>
    </lineage>
</organism>
<feature type="transmembrane region" description="Helical" evidence="1">
    <location>
        <begin position="43"/>
        <end position="64"/>
    </location>
</feature>
<dbReference type="AlphaFoldDB" id="A0A9W8B3M6"/>
<gene>
    <name evidence="3" type="ORF">H4R34_005077</name>
</gene>
<keyword evidence="4" id="KW-1185">Reference proteome</keyword>
<accession>A0A9W8B3M6</accession>
<keyword evidence="1" id="KW-0812">Transmembrane</keyword>
<dbReference type="EMBL" id="JANBQB010000824">
    <property type="protein sequence ID" value="KAJ1973434.1"/>
    <property type="molecule type" value="Genomic_DNA"/>
</dbReference>
<name>A0A9W8B3M6_9FUNG</name>
<dbReference type="Pfam" id="PF01755">
    <property type="entry name" value="Glyco_transf_25"/>
    <property type="match status" value="1"/>
</dbReference>
<reference evidence="3" key="1">
    <citation type="submission" date="2022-07" db="EMBL/GenBank/DDBJ databases">
        <title>Phylogenomic reconstructions and comparative analyses of Kickxellomycotina fungi.</title>
        <authorList>
            <person name="Reynolds N.K."/>
            <person name="Stajich J.E."/>
            <person name="Barry K."/>
            <person name="Grigoriev I.V."/>
            <person name="Crous P."/>
            <person name="Smith M.E."/>
        </authorList>
    </citation>
    <scope>NUCLEOTIDE SEQUENCE</scope>
    <source>
        <strain evidence="3">RSA 567</strain>
    </source>
</reference>
<evidence type="ECO:0000313" key="4">
    <source>
        <dbReference type="Proteomes" id="UP001151582"/>
    </source>
</evidence>